<feature type="domain" description="TfoX N-terminal" evidence="2">
    <location>
        <begin position="2"/>
        <end position="51"/>
    </location>
</feature>
<evidence type="ECO:0000313" key="4">
    <source>
        <dbReference type="Proteomes" id="UP000072741"/>
    </source>
</evidence>
<dbReference type="InterPro" id="IPR007076">
    <property type="entry name" value="TfoX_N"/>
</dbReference>
<accession>A0A147HC06</accession>
<dbReference type="Gene3D" id="3.30.1460.30">
    <property type="entry name" value="YgaC/TfoX-N like chaperone"/>
    <property type="match status" value="1"/>
</dbReference>
<proteinExistence type="predicted"/>
<dbReference type="Pfam" id="PF04993">
    <property type="entry name" value="TfoX_N"/>
    <property type="match status" value="1"/>
</dbReference>
<feature type="non-terminal residue" evidence="3">
    <location>
        <position position="1"/>
    </location>
</feature>
<organism evidence="3 4">
    <name type="scientific">Pseudacidovorax intermedius</name>
    <dbReference type="NCBI Taxonomy" id="433924"/>
    <lineage>
        <taxon>Bacteria</taxon>
        <taxon>Pseudomonadati</taxon>
        <taxon>Pseudomonadota</taxon>
        <taxon>Betaproteobacteria</taxon>
        <taxon>Burkholderiales</taxon>
        <taxon>Comamonadaceae</taxon>
        <taxon>Pseudacidovorax</taxon>
    </lineage>
</organism>
<reference evidence="3 4" key="1">
    <citation type="journal article" date="2016" name="Front. Microbiol.">
        <title>Genomic Resource of Rice Seed Associated Bacteria.</title>
        <authorList>
            <person name="Midha S."/>
            <person name="Bansal K."/>
            <person name="Sharma S."/>
            <person name="Kumar N."/>
            <person name="Patil P.P."/>
            <person name="Chaudhry V."/>
            <person name="Patil P.B."/>
        </authorList>
    </citation>
    <scope>NUCLEOTIDE SEQUENCE [LARGE SCALE GENOMIC DNA]</scope>
    <source>
        <strain evidence="3 4">NS331</strain>
    </source>
</reference>
<dbReference type="AlphaFoldDB" id="A0A147HC06"/>
<dbReference type="EMBL" id="LDSL01000010">
    <property type="protein sequence ID" value="KTT27623.1"/>
    <property type="molecule type" value="Genomic_DNA"/>
</dbReference>
<evidence type="ECO:0000259" key="2">
    <source>
        <dbReference type="Pfam" id="PF04993"/>
    </source>
</evidence>
<keyword evidence="4" id="KW-1185">Reference proteome</keyword>
<evidence type="ECO:0000313" key="3">
    <source>
        <dbReference type="EMBL" id="KTT27623.1"/>
    </source>
</evidence>
<feature type="region of interest" description="Disordered" evidence="1">
    <location>
        <begin position="54"/>
        <end position="73"/>
    </location>
</feature>
<comment type="caution">
    <text evidence="3">The sequence shown here is derived from an EMBL/GenBank/DDBJ whole genome shotgun (WGS) entry which is preliminary data.</text>
</comment>
<evidence type="ECO:0000256" key="1">
    <source>
        <dbReference type="SAM" id="MobiDB-lite"/>
    </source>
</evidence>
<gene>
    <name evidence="3" type="ORF">NS331_01370</name>
</gene>
<name>A0A147HC06_9BURK</name>
<dbReference type="Proteomes" id="UP000072741">
    <property type="component" value="Unassembled WGS sequence"/>
</dbReference>
<protein>
    <recommendedName>
        <fullName evidence="2">TfoX N-terminal domain-containing protein</fullName>
    </recommendedName>
</protein>
<dbReference type="SUPFAM" id="SSF159894">
    <property type="entry name" value="YgaC/TfoX-N like"/>
    <property type="match status" value="1"/>
</dbReference>
<sequence>QADFDALSLPAFSYQREGRPATITSYRQAPEAMFDDAEAALLWARRALEAALRAQKAKPVRKTASPPASKARR</sequence>